<dbReference type="AlphaFoldDB" id="A0A8K0D335"/>
<dbReference type="PANTHER" id="PTHR24393:SF163">
    <property type="entry name" value="GASTRULA ZINC FINGER PROTEIN XLCGF7.1-LIKE"/>
    <property type="match status" value="1"/>
</dbReference>
<evidence type="ECO:0000256" key="5">
    <source>
        <dbReference type="ARBA" id="ARBA00023242"/>
    </source>
</evidence>
<dbReference type="PROSITE" id="PS00028">
    <property type="entry name" value="ZINC_FINGER_C2H2_1"/>
    <property type="match status" value="2"/>
</dbReference>
<proteinExistence type="predicted"/>
<name>A0A8K0D335_IGNLU</name>
<organism evidence="8 9">
    <name type="scientific">Ignelater luminosus</name>
    <name type="common">Cucubano</name>
    <name type="synonym">Pyrophorus luminosus</name>
    <dbReference type="NCBI Taxonomy" id="2038154"/>
    <lineage>
        <taxon>Eukaryota</taxon>
        <taxon>Metazoa</taxon>
        <taxon>Ecdysozoa</taxon>
        <taxon>Arthropoda</taxon>
        <taxon>Hexapoda</taxon>
        <taxon>Insecta</taxon>
        <taxon>Pterygota</taxon>
        <taxon>Neoptera</taxon>
        <taxon>Endopterygota</taxon>
        <taxon>Coleoptera</taxon>
        <taxon>Polyphaga</taxon>
        <taxon>Elateriformia</taxon>
        <taxon>Elateroidea</taxon>
        <taxon>Elateridae</taxon>
        <taxon>Agrypninae</taxon>
        <taxon>Pyrophorini</taxon>
        <taxon>Ignelater</taxon>
    </lineage>
</organism>
<evidence type="ECO:0000256" key="2">
    <source>
        <dbReference type="ARBA" id="ARBA00022737"/>
    </source>
</evidence>
<dbReference type="EMBL" id="VTPC01003446">
    <property type="protein sequence ID" value="KAF2898508.1"/>
    <property type="molecule type" value="Genomic_DNA"/>
</dbReference>
<feature type="domain" description="C2H2-type" evidence="7">
    <location>
        <begin position="10"/>
        <end position="38"/>
    </location>
</feature>
<keyword evidence="3 6" id="KW-0863">Zinc-finger</keyword>
<protein>
    <recommendedName>
        <fullName evidence="7">C2H2-type domain-containing protein</fullName>
    </recommendedName>
</protein>
<evidence type="ECO:0000313" key="9">
    <source>
        <dbReference type="Proteomes" id="UP000801492"/>
    </source>
</evidence>
<dbReference type="GO" id="GO:0001228">
    <property type="term" value="F:DNA-binding transcription activator activity, RNA polymerase II-specific"/>
    <property type="evidence" value="ECO:0007669"/>
    <property type="project" value="TreeGrafter"/>
</dbReference>
<evidence type="ECO:0000256" key="6">
    <source>
        <dbReference type="PROSITE-ProRule" id="PRU00042"/>
    </source>
</evidence>
<dbReference type="InterPro" id="IPR013087">
    <property type="entry name" value="Znf_C2H2_type"/>
</dbReference>
<evidence type="ECO:0000256" key="3">
    <source>
        <dbReference type="ARBA" id="ARBA00022771"/>
    </source>
</evidence>
<evidence type="ECO:0000313" key="8">
    <source>
        <dbReference type="EMBL" id="KAF2898508.1"/>
    </source>
</evidence>
<evidence type="ECO:0000256" key="1">
    <source>
        <dbReference type="ARBA" id="ARBA00022723"/>
    </source>
</evidence>
<feature type="domain" description="C2H2-type" evidence="7">
    <location>
        <begin position="124"/>
        <end position="151"/>
    </location>
</feature>
<sequence length="331" mass="39185">MHIRSHIEPYWCNLCLDMFSSAAKLQDHVKNCHETEKKSKRLIKHNKNNGCANGEKPFKNSLTVKTELYKCGYCNYSSAYIKRLRYHMRVHEKERLYYCDRCNFTTLAEWIMECHMDAHETEQHECSECGYISMYKEELSLHMQIHKKEKKFKCDQCSFSTSHLGYFNAHSSFHKLKEPEADIDNRKSRKLYRCEKCDYFTKQQRMLYRHDKKMHGDNKAIIRSLVLSDSEAKLHMCMKCGFWAPTQDAFMEHLTTHEDEKPYKCHLCDFITNNECDLDIHSKNHCGQECFRCAICNCKFLTLKELEDHSKGCSHNTHSTKIKSFSVGENT</sequence>
<feature type="domain" description="C2H2-type" evidence="7">
    <location>
        <begin position="235"/>
        <end position="262"/>
    </location>
</feature>
<dbReference type="Gene3D" id="3.30.160.60">
    <property type="entry name" value="Classic Zinc Finger"/>
    <property type="match status" value="4"/>
</dbReference>
<evidence type="ECO:0000256" key="4">
    <source>
        <dbReference type="ARBA" id="ARBA00022833"/>
    </source>
</evidence>
<dbReference type="SMART" id="SM00355">
    <property type="entry name" value="ZnF_C2H2"/>
    <property type="match status" value="9"/>
</dbReference>
<feature type="domain" description="C2H2-type" evidence="7">
    <location>
        <begin position="192"/>
        <end position="220"/>
    </location>
</feature>
<comment type="caution">
    <text evidence="8">The sequence shown here is derived from an EMBL/GenBank/DDBJ whole genome shotgun (WGS) entry which is preliminary data.</text>
</comment>
<dbReference type="PROSITE" id="PS50157">
    <property type="entry name" value="ZINC_FINGER_C2H2_2"/>
    <property type="match status" value="6"/>
</dbReference>
<gene>
    <name evidence="8" type="ORF">ILUMI_07667</name>
</gene>
<dbReference type="PANTHER" id="PTHR24393">
    <property type="entry name" value="ZINC FINGER PROTEIN"/>
    <property type="match status" value="1"/>
</dbReference>
<accession>A0A8K0D335</accession>
<keyword evidence="5" id="KW-0539">Nucleus</keyword>
<keyword evidence="9" id="KW-1185">Reference proteome</keyword>
<keyword evidence="1" id="KW-0479">Metal-binding</keyword>
<feature type="domain" description="C2H2-type" evidence="7">
    <location>
        <begin position="69"/>
        <end position="96"/>
    </location>
</feature>
<dbReference type="Proteomes" id="UP000801492">
    <property type="component" value="Unassembled WGS sequence"/>
</dbReference>
<keyword evidence="2" id="KW-0677">Repeat</keyword>
<dbReference type="SUPFAM" id="SSF57667">
    <property type="entry name" value="beta-beta-alpha zinc fingers"/>
    <property type="match status" value="3"/>
</dbReference>
<keyword evidence="4" id="KW-0862">Zinc</keyword>
<dbReference type="InterPro" id="IPR036236">
    <property type="entry name" value="Znf_C2H2_sf"/>
</dbReference>
<evidence type="ECO:0000259" key="7">
    <source>
        <dbReference type="PROSITE" id="PS50157"/>
    </source>
</evidence>
<dbReference type="GO" id="GO:0008270">
    <property type="term" value="F:zinc ion binding"/>
    <property type="evidence" value="ECO:0007669"/>
    <property type="project" value="UniProtKB-KW"/>
</dbReference>
<reference evidence="8" key="1">
    <citation type="submission" date="2019-08" db="EMBL/GenBank/DDBJ databases">
        <title>The genome of the North American firefly Photinus pyralis.</title>
        <authorList>
            <consortium name="Photinus pyralis genome working group"/>
            <person name="Fallon T.R."/>
            <person name="Sander Lower S.E."/>
            <person name="Weng J.-K."/>
        </authorList>
    </citation>
    <scope>NUCLEOTIDE SEQUENCE</scope>
    <source>
        <strain evidence="8">TRF0915ILg1</strain>
        <tissue evidence="8">Whole body</tissue>
    </source>
</reference>
<dbReference type="OrthoDB" id="3561125at2759"/>
<dbReference type="GO" id="GO:0005634">
    <property type="term" value="C:nucleus"/>
    <property type="evidence" value="ECO:0007669"/>
    <property type="project" value="TreeGrafter"/>
</dbReference>
<feature type="domain" description="C2H2-type" evidence="7">
    <location>
        <begin position="152"/>
        <end position="179"/>
    </location>
</feature>
<dbReference type="GO" id="GO:0000978">
    <property type="term" value="F:RNA polymerase II cis-regulatory region sequence-specific DNA binding"/>
    <property type="evidence" value="ECO:0007669"/>
    <property type="project" value="TreeGrafter"/>
</dbReference>